<keyword evidence="1" id="KW-0472">Membrane</keyword>
<reference evidence="2" key="1">
    <citation type="submission" date="2018-02" db="EMBL/GenBank/DDBJ databases">
        <title>Rhizophora mucronata_Transcriptome.</title>
        <authorList>
            <person name="Meera S.P."/>
            <person name="Sreeshan A."/>
            <person name="Augustine A."/>
        </authorList>
    </citation>
    <scope>NUCLEOTIDE SEQUENCE</scope>
    <source>
        <tissue evidence="2">Leaf</tissue>
    </source>
</reference>
<organism evidence="2">
    <name type="scientific">Rhizophora mucronata</name>
    <name type="common">Asiatic mangrove</name>
    <dbReference type="NCBI Taxonomy" id="61149"/>
    <lineage>
        <taxon>Eukaryota</taxon>
        <taxon>Viridiplantae</taxon>
        <taxon>Streptophyta</taxon>
        <taxon>Embryophyta</taxon>
        <taxon>Tracheophyta</taxon>
        <taxon>Spermatophyta</taxon>
        <taxon>Magnoliopsida</taxon>
        <taxon>eudicotyledons</taxon>
        <taxon>Gunneridae</taxon>
        <taxon>Pentapetalae</taxon>
        <taxon>rosids</taxon>
        <taxon>fabids</taxon>
        <taxon>Malpighiales</taxon>
        <taxon>Rhizophoraceae</taxon>
        <taxon>Rhizophora</taxon>
    </lineage>
</organism>
<accession>A0A2P2QJG6</accession>
<protein>
    <submittedName>
        <fullName evidence="2">Uncharacterized protein</fullName>
    </submittedName>
</protein>
<name>A0A2P2QJG6_RHIMU</name>
<evidence type="ECO:0000313" key="2">
    <source>
        <dbReference type="EMBL" id="MBX67037.1"/>
    </source>
</evidence>
<dbReference type="EMBL" id="GGEC01086553">
    <property type="protein sequence ID" value="MBX67037.1"/>
    <property type="molecule type" value="Transcribed_RNA"/>
</dbReference>
<keyword evidence="1" id="KW-1133">Transmembrane helix</keyword>
<feature type="transmembrane region" description="Helical" evidence="1">
    <location>
        <begin position="12"/>
        <end position="30"/>
    </location>
</feature>
<proteinExistence type="predicted"/>
<dbReference type="AlphaFoldDB" id="A0A2P2QJG6"/>
<keyword evidence="1" id="KW-0812">Transmembrane</keyword>
<evidence type="ECO:0000256" key="1">
    <source>
        <dbReference type="SAM" id="Phobius"/>
    </source>
</evidence>
<sequence length="32" mass="3632">MPHTVVILKGPVLCSTHFLCVTVVSEWIIFYV</sequence>